<dbReference type="EMBL" id="CP108110">
    <property type="protein sequence ID" value="WUQ87735.1"/>
    <property type="molecule type" value="Genomic_DNA"/>
</dbReference>
<evidence type="ECO:0000313" key="2">
    <source>
        <dbReference type="Proteomes" id="UP001432222"/>
    </source>
</evidence>
<name>A0ABZ1UBF8_9ACTN</name>
<dbReference type="InterPro" id="IPR036689">
    <property type="entry name" value="ESAT-6-like_sf"/>
</dbReference>
<accession>A0ABZ1UBF8</accession>
<keyword evidence="2" id="KW-1185">Reference proteome</keyword>
<organism evidence="1 2">
    <name type="scientific">Kitasatospora purpeofusca</name>
    <dbReference type="NCBI Taxonomy" id="67352"/>
    <lineage>
        <taxon>Bacteria</taxon>
        <taxon>Bacillati</taxon>
        <taxon>Actinomycetota</taxon>
        <taxon>Actinomycetes</taxon>
        <taxon>Kitasatosporales</taxon>
        <taxon>Streptomycetaceae</taxon>
        <taxon>Kitasatospora</taxon>
    </lineage>
</organism>
<sequence length="754" mass="78708">MVTYTQLQNVDLAGLNAAAGDFEKMVRSWDLSTKMQNEVIGPVQQSGWTGPSSESAAGALTHARDQIRAAFEEASAIARTLRDAHDEFAAAKKDLRTAVQNAAELGLTVDAQGNVHWPPATDPADKRDGDYAKAQQANAQASAQEIGKALDRATEADSAAALALAMDTGNDTKSFNSTPLGSVADAEAKQAAQILSLGSAASDTQLAQLQALLQHHSGDPRFATAFYGGQDPGTFLASYGALAQSGDFADSPARKAAIKGIQEGLGLTLATATSPGQQPHLPEDWAARLRRAGSRHIQIAPGAAYDSSPYGYQILGSILRHGDYDAAFLKPIAEHVTQLTQENPARWDAVATRGGAPFQDFWFTGTPDEKGNYHGFNPMGSVLDALGHSPDAATKFFTDPPTTYWPDGSVKSTGGTNTYLALLTDTGERSLLRDVSYPLGPNNGKAGPLQVEALGHALEAAATGRAYDDETGPLPPHSKEMAKAMQQAVGLFGGPNASALLYDEGSLFGGLQESLGRMTGAYMGDVQTALAPPSSHLPINGEIAHFAKDDVQRLLATLGHNPEGYAAVATAQQAYTTAAINDVLLHASDHGDLTAAALTAAAPGGTVAGLLSNGMVDEVFKQGKDNDEQYNSAIASTREWAGSIWGATAGSVLETRAPIVGPLANTMVDKIMDGIAESYQVNTEAETGNKAQAAQNHALAGAQGSVQDAIRDATDRAGLERKYLNDLAPALEEKIAGAFAGGTGIAWQVTHEGK</sequence>
<dbReference type="RefSeq" id="WP_328958292.1">
    <property type="nucleotide sequence ID" value="NZ_CP108110.1"/>
</dbReference>
<gene>
    <name evidence="1" type="ORF">OHA16_35005</name>
</gene>
<dbReference type="Proteomes" id="UP001432222">
    <property type="component" value="Chromosome"/>
</dbReference>
<evidence type="ECO:0000313" key="1">
    <source>
        <dbReference type="EMBL" id="WUQ87735.1"/>
    </source>
</evidence>
<protein>
    <recommendedName>
        <fullName evidence="3">WXG100 family type VII secretion target</fullName>
    </recommendedName>
</protein>
<reference evidence="1" key="1">
    <citation type="submission" date="2022-10" db="EMBL/GenBank/DDBJ databases">
        <title>The complete genomes of actinobacterial strains from the NBC collection.</title>
        <authorList>
            <person name="Joergensen T.S."/>
            <person name="Alvarez Arevalo M."/>
            <person name="Sterndorff E.B."/>
            <person name="Faurdal D."/>
            <person name="Vuksanovic O."/>
            <person name="Mourched A.-S."/>
            <person name="Charusanti P."/>
            <person name="Shaw S."/>
            <person name="Blin K."/>
            <person name="Weber T."/>
        </authorList>
    </citation>
    <scope>NUCLEOTIDE SEQUENCE</scope>
    <source>
        <strain evidence="1">NBC_00222</strain>
    </source>
</reference>
<proteinExistence type="predicted"/>
<evidence type="ECO:0008006" key="3">
    <source>
        <dbReference type="Google" id="ProtNLM"/>
    </source>
</evidence>
<dbReference type="SUPFAM" id="SSF140453">
    <property type="entry name" value="EsxAB dimer-like"/>
    <property type="match status" value="1"/>
</dbReference>